<organism evidence="1 2">
    <name type="scientific">Mythimna loreyi</name>
    <dbReference type="NCBI Taxonomy" id="667449"/>
    <lineage>
        <taxon>Eukaryota</taxon>
        <taxon>Metazoa</taxon>
        <taxon>Ecdysozoa</taxon>
        <taxon>Arthropoda</taxon>
        <taxon>Hexapoda</taxon>
        <taxon>Insecta</taxon>
        <taxon>Pterygota</taxon>
        <taxon>Neoptera</taxon>
        <taxon>Endopterygota</taxon>
        <taxon>Lepidoptera</taxon>
        <taxon>Glossata</taxon>
        <taxon>Ditrysia</taxon>
        <taxon>Noctuoidea</taxon>
        <taxon>Noctuidae</taxon>
        <taxon>Noctuinae</taxon>
        <taxon>Hadenini</taxon>
        <taxon>Mythimna</taxon>
    </lineage>
</organism>
<sequence>MSSTSKILTLLQFREHKKEVKGRRFTLEEKILALTILKQSPKGYRFLRKIFILPSRQILIKLIHMADINAGINKNLMAQVQKATHKMKPEHKLCVVLFDEMSLKPNVAYNERKNRVSGFVTNGQETLPEYADHAQVFMIRGLLKNFKQPVAYTFSQSATKGPELAKQLKAVITELQIAGLNVVATVCDQGTNNVNCIKYLLQETRGILLRKLEEPQGNIILINNQEIIPLYDPPHLIKCIRNNLITKNLQYKKDNKVLMAKWEHITALHNENPGYKGIRLVPKLTDSHCIPSKIPKMKVKFATQLFSQTVASNMGYLAEKGIISEDAQSTADVLLFFDTLFDSVNGSYGKRKKHSKPLLGPATPNSVHHKTWTEAKIFLKIMKFLNVNTSSVEYVPTLNNWVWTLEGIELLLKKIAAKYGVTSVWLRHLNQDPIENFFGSIRSQGCRNVNPTPDGFEAAFSSLLINSLTSVHAAGANCEVDDCHTLHKVLITSGGCKEQINCDLSEIPDIEFTPLEDKSDPRIVGGLQYVSGYFIKIAKKKVFKGCNECKKDLISNQEPEYLKYREYANKKWLCSPSDSLLNCVSNLQDTNYAIIKTCLEKNHLKELIKTVIFMHIQFDWIKCELHKEKIIDFLINISFRFFIYNYCKEINKILLNRRECDDDTDSYKWKARKLYMKCFKRKK</sequence>
<evidence type="ECO:0000313" key="2">
    <source>
        <dbReference type="Proteomes" id="UP001231649"/>
    </source>
</evidence>
<dbReference type="EMBL" id="CM056795">
    <property type="protein sequence ID" value="KAJ8720646.1"/>
    <property type="molecule type" value="Genomic_DNA"/>
</dbReference>
<protein>
    <submittedName>
        <fullName evidence="1">Uncharacterized protein</fullName>
    </submittedName>
</protein>
<accession>A0ACC2QNU7</accession>
<keyword evidence="2" id="KW-1185">Reference proteome</keyword>
<dbReference type="Proteomes" id="UP001231649">
    <property type="component" value="Chromosome 19"/>
</dbReference>
<evidence type="ECO:0000313" key="1">
    <source>
        <dbReference type="EMBL" id="KAJ8720646.1"/>
    </source>
</evidence>
<name>A0ACC2QNU7_9NEOP</name>
<reference evidence="1" key="1">
    <citation type="submission" date="2023-03" db="EMBL/GenBank/DDBJ databases">
        <title>Chromosome-level genomes of two armyworms, Mythimna separata and Mythimna loreyi, provide insights into the biosynthesis and reception of sex pheromones.</title>
        <authorList>
            <person name="Zhao H."/>
        </authorList>
    </citation>
    <scope>NUCLEOTIDE SEQUENCE</scope>
    <source>
        <strain evidence="1">BeijingLab</strain>
    </source>
</reference>
<gene>
    <name evidence="1" type="ORF">PYW08_006111</name>
</gene>
<comment type="caution">
    <text evidence="1">The sequence shown here is derived from an EMBL/GenBank/DDBJ whole genome shotgun (WGS) entry which is preliminary data.</text>
</comment>
<proteinExistence type="predicted"/>